<keyword evidence="7 15" id="KW-0378">Hydrolase</keyword>
<dbReference type="GO" id="GO:0005634">
    <property type="term" value="C:nucleus"/>
    <property type="evidence" value="ECO:0007669"/>
    <property type="project" value="UniProtKB-SubCell"/>
</dbReference>
<keyword evidence="10" id="KW-0805">Transcription regulation</keyword>
<dbReference type="EMBL" id="CM035421">
    <property type="protein sequence ID" value="KAH7387021.1"/>
    <property type="molecule type" value="Genomic_DNA"/>
</dbReference>
<proteinExistence type="inferred from homology"/>
<keyword evidence="5 14" id="KW-0863">Zinc-finger</keyword>
<keyword evidence="8 15" id="KW-0788">Thiol protease</keyword>
<comment type="subcellular location">
    <subcellularLocation>
        <location evidence="2">Nucleus</location>
    </subcellularLocation>
</comment>
<keyword evidence="3 15" id="KW-0645">Protease</keyword>
<dbReference type="GO" id="GO:0004843">
    <property type="term" value="F:cysteine-type deubiquitinase activity"/>
    <property type="evidence" value="ECO:0007669"/>
    <property type="project" value="UniProtKB-UniRule"/>
</dbReference>
<gene>
    <name evidence="18" type="ORF">KP509_16G000600</name>
</gene>
<dbReference type="Gene3D" id="3.90.70.10">
    <property type="entry name" value="Cysteine proteinases"/>
    <property type="match status" value="1"/>
</dbReference>
<keyword evidence="6 15" id="KW-0833">Ubl conjugation pathway</keyword>
<dbReference type="InterPro" id="IPR050185">
    <property type="entry name" value="Ub_carboxyl-term_hydrolase"/>
</dbReference>
<dbReference type="InterPro" id="IPR018200">
    <property type="entry name" value="USP_CS"/>
</dbReference>
<evidence type="ECO:0000256" key="11">
    <source>
        <dbReference type="ARBA" id="ARBA00023163"/>
    </source>
</evidence>
<dbReference type="PROSITE" id="PS00972">
    <property type="entry name" value="USP_1"/>
    <property type="match status" value="1"/>
</dbReference>
<dbReference type="GO" id="GO:0008270">
    <property type="term" value="F:zinc ion binding"/>
    <property type="evidence" value="ECO:0007669"/>
    <property type="project" value="UniProtKB-KW"/>
</dbReference>
<evidence type="ECO:0000256" key="6">
    <source>
        <dbReference type="ARBA" id="ARBA00022786"/>
    </source>
</evidence>
<evidence type="ECO:0000259" key="17">
    <source>
        <dbReference type="PROSITE" id="PS50271"/>
    </source>
</evidence>
<dbReference type="InterPro" id="IPR001394">
    <property type="entry name" value="Peptidase_C19_UCH"/>
</dbReference>
<keyword evidence="4" id="KW-0479">Metal-binding</keyword>
<dbReference type="InterPro" id="IPR013083">
    <property type="entry name" value="Znf_RING/FYVE/PHD"/>
</dbReference>
<protein>
    <recommendedName>
        <fullName evidence="15">Ubiquitin carboxyl-terminal hydrolase</fullName>
        <ecNumber evidence="15">3.4.19.12</ecNumber>
    </recommendedName>
</protein>
<keyword evidence="9" id="KW-0862">Zinc</keyword>
<evidence type="ECO:0000256" key="15">
    <source>
        <dbReference type="RuleBase" id="RU366025"/>
    </source>
</evidence>
<dbReference type="OrthoDB" id="47475at2759"/>
<dbReference type="PANTHER" id="PTHR21646">
    <property type="entry name" value="UBIQUITIN CARBOXYL-TERMINAL HYDROLASE"/>
    <property type="match status" value="1"/>
</dbReference>
<keyword evidence="12" id="KW-0539">Nucleus</keyword>
<dbReference type="SUPFAM" id="SSF54001">
    <property type="entry name" value="Cysteine proteinases"/>
    <property type="match status" value="1"/>
</dbReference>
<comment type="similarity">
    <text evidence="13">Belongs to the peptidase C19 family. UBP8 subfamily.</text>
</comment>
<dbReference type="Gene3D" id="3.30.40.10">
    <property type="entry name" value="Zinc/RING finger domain, C3HC4 (zinc finger)"/>
    <property type="match status" value="1"/>
</dbReference>
<keyword evidence="19" id="KW-1185">Reference proteome</keyword>
<dbReference type="InterPro" id="IPR028889">
    <property type="entry name" value="USP"/>
</dbReference>
<sequence length="562" mass="62484">MASRKRGAVEGEGETALSRTPCEHLVDFKSKRGGPKAFKELQNAAIKIEGAKGAIKCVMCGVTRGRLYACLVCANVCCLGSFTVSSSLSTDLPHALVHARLYPDHSLAVDLHRAELFCCICADQVYDADFDRVVIHSQSLALKCTPKLLINGMQTELATNKRITRSNNRRMKNGYHLADHAAQCESEAYGSSLFPWGLRGLNNLGNTCYMNCILQALIHVGPLKNFFLNGGHTHNSCKNKNLRSCLGCEMHKIYSAAFSGDHSPYSPAQFLYSWWQHAVNLAGYKQQDAHEFFIALVNGFHSSLSKSVPDGKCKSAGDEDCKCIAHQTFSGLLQSDVSCTVCGFNSTAHDPCIDISLDLEPSSPSANTVVSNCCAGVRSSKEAETRSGMKVGATLYGCLDRFTRLERLGIGEKYYCQNCKVPQDSVKQMSIRKLPLVLCFHIKRFEHSSSSNVSRKVDRYMQFPFSLNMASFLSSSLMRLQHGNRILTEHDQYVPEATEFELLAVVTHTGNLDSGHYITYLHLGGLWYRCDDPWVFKESEEVVRACQAYMLFYVRKYHANTD</sequence>
<evidence type="ECO:0000256" key="4">
    <source>
        <dbReference type="ARBA" id="ARBA00022723"/>
    </source>
</evidence>
<evidence type="ECO:0000256" key="14">
    <source>
        <dbReference type="PROSITE-ProRule" id="PRU00502"/>
    </source>
</evidence>
<dbReference type="Pfam" id="PF00443">
    <property type="entry name" value="UCH"/>
    <property type="match status" value="1"/>
</dbReference>
<comment type="function">
    <text evidence="15">Recognizes and hydrolyzes the peptide bond at the C-terminal Gly of ubiquitin. Involved in the processing of poly-ubiquitin precursors as well as that of ubiquitinated proteins.</text>
</comment>
<dbReference type="GO" id="GO:0006508">
    <property type="term" value="P:proteolysis"/>
    <property type="evidence" value="ECO:0007669"/>
    <property type="project" value="UniProtKB-KW"/>
</dbReference>
<dbReference type="OMA" id="NVSCNCI"/>
<keyword evidence="11" id="KW-0804">Transcription</keyword>
<dbReference type="Proteomes" id="UP000825935">
    <property type="component" value="Chromosome 16"/>
</dbReference>
<name>A0A8T2SW88_CERRI</name>
<dbReference type="PROSITE" id="PS00973">
    <property type="entry name" value="USP_2"/>
    <property type="match status" value="1"/>
</dbReference>
<evidence type="ECO:0000256" key="8">
    <source>
        <dbReference type="ARBA" id="ARBA00022807"/>
    </source>
</evidence>
<dbReference type="EC" id="3.4.19.12" evidence="15"/>
<evidence type="ECO:0000313" key="18">
    <source>
        <dbReference type="EMBL" id="KAH7387021.1"/>
    </source>
</evidence>
<dbReference type="GO" id="GO:0016579">
    <property type="term" value="P:protein deubiquitination"/>
    <property type="evidence" value="ECO:0007669"/>
    <property type="project" value="InterPro"/>
</dbReference>
<evidence type="ECO:0000256" key="12">
    <source>
        <dbReference type="ARBA" id="ARBA00023242"/>
    </source>
</evidence>
<evidence type="ECO:0000313" key="19">
    <source>
        <dbReference type="Proteomes" id="UP000825935"/>
    </source>
</evidence>
<dbReference type="Pfam" id="PF02148">
    <property type="entry name" value="zf-UBP"/>
    <property type="match status" value="1"/>
</dbReference>
<dbReference type="InterPro" id="IPR001607">
    <property type="entry name" value="Znf_UBP"/>
</dbReference>
<dbReference type="AlphaFoldDB" id="A0A8T2SW88"/>
<organism evidence="18 19">
    <name type="scientific">Ceratopteris richardii</name>
    <name type="common">Triangle waterfern</name>
    <dbReference type="NCBI Taxonomy" id="49495"/>
    <lineage>
        <taxon>Eukaryota</taxon>
        <taxon>Viridiplantae</taxon>
        <taxon>Streptophyta</taxon>
        <taxon>Embryophyta</taxon>
        <taxon>Tracheophyta</taxon>
        <taxon>Polypodiopsida</taxon>
        <taxon>Polypodiidae</taxon>
        <taxon>Polypodiales</taxon>
        <taxon>Pteridineae</taxon>
        <taxon>Pteridaceae</taxon>
        <taxon>Parkerioideae</taxon>
        <taxon>Ceratopteris</taxon>
    </lineage>
</organism>
<evidence type="ECO:0000256" key="10">
    <source>
        <dbReference type="ARBA" id="ARBA00023015"/>
    </source>
</evidence>
<dbReference type="PANTHER" id="PTHR21646:SF33">
    <property type="entry name" value="UBIQUITIN CARBOXYL-TERMINAL HYDROLASE 22"/>
    <property type="match status" value="1"/>
</dbReference>
<accession>A0A8T2SW88</accession>
<comment type="catalytic activity">
    <reaction evidence="1 15">
        <text>Thiol-dependent hydrolysis of ester, thioester, amide, peptide and isopeptide bonds formed by the C-terminal Gly of ubiquitin (a 76-residue protein attached to proteins as an intracellular targeting signal).</text>
        <dbReference type="EC" id="3.4.19.12"/>
    </reaction>
</comment>
<dbReference type="InterPro" id="IPR038765">
    <property type="entry name" value="Papain-like_cys_pep_sf"/>
</dbReference>
<dbReference type="SUPFAM" id="SSF57850">
    <property type="entry name" value="RING/U-box"/>
    <property type="match status" value="1"/>
</dbReference>
<evidence type="ECO:0000256" key="3">
    <source>
        <dbReference type="ARBA" id="ARBA00022670"/>
    </source>
</evidence>
<evidence type="ECO:0000256" key="1">
    <source>
        <dbReference type="ARBA" id="ARBA00000707"/>
    </source>
</evidence>
<feature type="domain" description="USP" evidence="16">
    <location>
        <begin position="199"/>
        <end position="556"/>
    </location>
</feature>
<evidence type="ECO:0000256" key="9">
    <source>
        <dbReference type="ARBA" id="ARBA00022833"/>
    </source>
</evidence>
<reference evidence="18" key="1">
    <citation type="submission" date="2021-08" db="EMBL/GenBank/DDBJ databases">
        <title>WGS assembly of Ceratopteris richardii.</title>
        <authorList>
            <person name="Marchant D.B."/>
            <person name="Chen G."/>
            <person name="Jenkins J."/>
            <person name="Shu S."/>
            <person name="Leebens-Mack J."/>
            <person name="Grimwood J."/>
            <person name="Schmutz J."/>
            <person name="Soltis P."/>
            <person name="Soltis D."/>
            <person name="Chen Z.-H."/>
        </authorList>
    </citation>
    <scope>NUCLEOTIDE SEQUENCE</scope>
    <source>
        <strain evidence="18">Whitten #5841</strain>
        <tissue evidence="18">Leaf</tissue>
    </source>
</reference>
<evidence type="ECO:0000256" key="5">
    <source>
        <dbReference type="ARBA" id="ARBA00022771"/>
    </source>
</evidence>
<dbReference type="PROSITE" id="PS50271">
    <property type="entry name" value="ZF_UBP"/>
    <property type="match status" value="1"/>
</dbReference>
<feature type="domain" description="UBP-type" evidence="17">
    <location>
        <begin position="20"/>
        <end position="144"/>
    </location>
</feature>
<comment type="caution">
    <text evidence="18">The sequence shown here is derived from an EMBL/GenBank/DDBJ whole genome shotgun (WGS) entry which is preliminary data.</text>
</comment>
<evidence type="ECO:0000256" key="7">
    <source>
        <dbReference type="ARBA" id="ARBA00022801"/>
    </source>
</evidence>
<evidence type="ECO:0000256" key="13">
    <source>
        <dbReference type="ARBA" id="ARBA00038490"/>
    </source>
</evidence>
<evidence type="ECO:0000259" key="16">
    <source>
        <dbReference type="PROSITE" id="PS50235"/>
    </source>
</evidence>
<evidence type="ECO:0000256" key="2">
    <source>
        <dbReference type="ARBA" id="ARBA00004123"/>
    </source>
</evidence>
<dbReference type="PROSITE" id="PS50235">
    <property type="entry name" value="USP_3"/>
    <property type="match status" value="1"/>
</dbReference>